<dbReference type="Proteomes" id="UP000030003">
    <property type="component" value="Unassembled WGS sequence"/>
</dbReference>
<dbReference type="OrthoDB" id="5943at2"/>
<sequence>MKLRLAGIAAAFALVLGAAPSAQAHKAWLRPSATVLSETGTWVTVDAAVSNDLFYFNHVPLRLDSLRITAPDGTMLEPANPATGKYRSVFDLQLEQEGTYRMSVVNDGLFARYVLDGEPKRWRGSAAEFEGAIPAGATDAEVSQTLSRVETFVTVGAPSLEVFKVTGEGIELVPVTHPNDLYAGETATFQLLLDGAPAAGLEIEIVPGATRYRDSQDSIALVTGEDGRFEVTWPAAGMYWMETGSSDDRTSVPEAAQRRLGYVATFEVLPL</sequence>
<evidence type="ECO:0000256" key="1">
    <source>
        <dbReference type="SAM" id="SignalP"/>
    </source>
</evidence>
<name>A0A0A0M7W0_9GAMM</name>
<dbReference type="eggNOG" id="COG5266">
    <property type="taxonomic scope" value="Bacteria"/>
</dbReference>
<comment type="caution">
    <text evidence="2">The sequence shown here is derived from an EMBL/GenBank/DDBJ whole genome shotgun (WGS) entry which is preliminary data.</text>
</comment>
<proteinExistence type="predicted"/>
<dbReference type="AlphaFoldDB" id="A0A0A0M7W0"/>
<keyword evidence="1" id="KW-0732">Signal</keyword>
<protein>
    <submittedName>
        <fullName evidence="2">ABC transporter permease</fullName>
    </submittedName>
</protein>
<dbReference type="STRING" id="1385515.GCA_000423325_00768"/>
<organism evidence="2 3">
    <name type="scientific">Lysobacter defluvii IMMIB APB-9 = DSM 18482</name>
    <dbReference type="NCBI Taxonomy" id="1385515"/>
    <lineage>
        <taxon>Bacteria</taxon>
        <taxon>Pseudomonadati</taxon>
        <taxon>Pseudomonadota</taxon>
        <taxon>Gammaproteobacteria</taxon>
        <taxon>Lysobacterales</taxon>
        <taxon>Lysobacteraceae</taxon>
        <taxon>Novilysobacter</taxon>
    </lineage>
</organism>
<reference evidence="2 3" key="1">
    <citation type="submission" date="2013-08" db="EMBL/GenBank/DDBJ databases">
        <title>Genomic analysis of Lysobacter defluvii.</title>
        <authorList>
            <person name="Wang Q."/>
            <person name="Wang G."/>
        </authorList>
    </citation>
    <scope>NUCLEOTIDE SEQUENCE [LARGE SCALE GENOMIC DNA]</scope>
    <source>
        <strain evidence="2 3">IMMIB APB-9</strain>
    </source>
</reference>
<dbReference type="RefSeq" id="WP_027069254.1">
    <property type="nucleotide sequence ID" value="NZ_AUHT01000005.1"/>
</dbReference>
<evidence type="ECO:0000313" key="3">
    <source>
        <dbReference type="Proteomes" id="UP000030003"/>
    </source>
</evidence>
<gene>
    <name evidence="2" type="ORF">N791_12210</name>
</gene>
<feature type="chain" id="PRO_5001966618" evidence="1">
    <location>
        <begin position="25"/>
        <end position="271"/>
    </location>
</feature>
<feature type="signal peptide" evidence="1">
    <location>
        <begin position="1"/>
        <end position="24"/>
    </location>
</feature>
<dbReference type="InterPro" id="IPR019613">
    <property type="entry name" value="DUF4198"/>
</dbReference>
<dbReference type="EMBL" id="AVBH01000033">
    <property type="protein sequence ID" value="KGO99068.1"/>
    <property type="molecule type" value="Genomic_DNA"/>
</dbReference>
<evidence type="ECO:0000313" key="2">
    <source>
        <dbReference type="EMBL" id="KGO99068.1"/>
    </source>
</evidence>
<accession>A0A0A0M7W0</accession>
<keyword evidence="3" id="KW-1185">Reference proteome</keyword>
<dbReference type="Pfam" id="PF10670">
    <property type="entry name" value="DUF4198"/>
    <property type="match status" value="1"/>
</dbReference>